<feature type="transmembrane region" description="Helical" evidence="6">
    <location>
        <begin position="123"/>
        <end position="142"/>
    </location>
</feature>
<gene>
    <name evidence="8" type="ORF">WMW72_27365</name>
</gene>
<feature type="transmembrane region" description="Helical" evidence="6">
    <location>
        <begin position="154"/>
        <end position="171"/>
    </location>
</feature>
<feature type="transmembrane region" description="Helical" evidence="6">
    <location>
        <begin position="66"/>
        <end position="83"/>
    </location>
</feature>
<feature type="transmembrane region" description="Helical" evidence="6">
    <location>
        <begin position="89"/>
        <end position="111"/>
    </location>
</feature>
<keyword evidence="2" id="KW-0813">Transport</keyword>
<evidence type="ECO:0000256" key="1">
    <source>
        <dbReference type="ARBA" id="ARBA00004651"/>
    </source>
</evidence>
<protein>
    <submittedName>
        <fullName evidence="8">MFS transporter</fullName>
    </submittedName>
</protein>
<keyword evidence="3 6" id="KW-0812">Transmembrane</keyword>
<evidence type="ECO:0000256" key="5">
    <source>
        <dbReference type="ARBA" id="ARBA00023136"/>
    </source>
</evidence>
<dbReference type="InterPro" id="IPR052524">
    <property type="entry name" value="MFS_Cyanate_Porter"/>
</dbReference>
<dbReference type="SUPFAM" id="SSF103473">
    <property type="entry name" value="MFS general substrate transporter"/>
    <property type="match status" value="1"/>
</dbReference>
<dbReference type="Pfam" id="PF07690">
    <property type="entry name" value="MFS_1"/>
    <property type="match status" value="1"/>
</dbReference>
<feature type="transmembrane region" description="Helical" evidence="6">
    <location>
        <begin position="200"/>
        <end position="222"/>
    </location>
</feature>
<feature type="transmembrane region" description="Helical" evidence="6">
    <location>
        <begin position="234"/>
        <end position="253"/>
    </location>
</feature>
<sequence length="386" mass="40702">MALLLAALNLRPSIASVPPLLGTIQEQLGISGAVVSLLTSLPVLCMGIFAPLAVKLNRRWGTEGTIMVALILIGAATALRFLAVTTSVLLMTSLLAGIGIAIAGPLLSGYIKRHFPNRASTMVGLYSTAMVLGAVLSIWLSVPLQTLFHGSWNASLGIWALVAVIALPIWVKLAAATKREAPLQAGPAVAERLPLTTYRAWVLMLFFGFMAAVFYSVTTWFAPVVQSMGYSKSTAANIQSVLTLISLPATLLIPMGMQRFHGRLWWLLGCSVLELVGVLMLIFHVNPWLAAIPLGIGTGGLFPIALILPIQETGSPREANAWSAMAQSGGYILGAAGPFVMGRIHDVSDHFAPALYVLAGIVVLQIAVQLIIGNKAPVGQKAVSGS</sequence>
<keyword evidence="4 6" id="KW-1133">Transmembrane helix</keyword>
<accession>A0ABU9DRX3</accession>
<feature type="transmembrane region" description="Helical" evidence="6">
    <location>
        <begin position="31"/>
        <end position="54"/>
    </location>
</feature>
<dbReference type="Gene3D" id="1.20.1250.20">
    <property type="entry name" value="MFS general substrate transporter like domains"/>
    <property type="match status" value="1"/>
</dbReference>
<dbReference type="RefSeq" id="WP_341418763.1">
    <property type="nucleotide sequence ID" value="NZ_JBBPCC010000022.1"/>
</dbReference>
<evidence type="ECO:0000256" key="4">
    <source>
        <dbReference type="ARBA" id="ARBA00022989"/>
    </source>
</evidence>
<dbReference type="EMBL" id="JBBPCC010000022">
    <property type="protein sequence ID" value="MEK8131630.1"/>
    <property type="molecule type" value="Genomic_DNA"/>
</dbReference>
<dbReference type="PANTHER" id="PTHR23523">
    <property type="match status" value="1"/>
</dbReference>
<proteinExistence type="predicted"/>
<reference evidence="8 9" key="1">
    <citation type="submission" date="2024-04" db="EMBL/GenBank/DDBJ databases">
        <title>draft genome sequnece of Paenibacillus filicis.</title>
        <authorList>
            <person name="Kim D.-U."/>
        </authorList>
    </citation>
    <scope>NUCLEOTIDE SEQUENCE [LARGE SCALE GENOMIC DNA]</scope>
    <source>
        <strain evidence="8 9">KACC14197</strain>
    </source>
</reference>
<dbReference type="InterPro" id="IPR011701">
    <property type="entry name" value="MFS"/>
</dbReference>
<feature type="domain" description="Major facilitator superfamily (MFS) profile" evidence="7">
    <location>
        <begin position="1"/>
        <end position="377"/>
    </location>
</feature>
<comment type="caution">
    <text evidence="8">The sequence shown here is derived from an EMBL/GenBank/DDBJ whole genome shotgun (WGS) entry which is preliminary data.</text>
</comment>
<evidence type="ECO:0000256" key="6">
    <source>
        <dbReference type="SAM" id="Phobius"/>
    </source>
</evidence>
<comment type="subcellular location">
    <subcellularLocation>
        <location evidence="1">Cell membrane</location>
        <topology evidence="1">Multi-pass membrane protein</topology>
    </subcellularLocation>
</comment>
<feature type="transmembrane region" description="Helical" evidence="6">
    <location>
        <begin position="322"/>
        <end position="341"/>
    </location>
</feature>
<evidence type="ECO:0000256" key="2">
    <source>
        <dbReference type="ARBA" id="ARBA00022448"/>
    </source>
</evidence>
<feature type="transmembrane region" description="Helical" evidence="6">
    <location>
        <begin position="353"/>
        <end position="372"/>
    </location>
</feature>
<feature type="transmembrane region" description="Helical" evidence="6">
    <location>
        <begin position="289"/>
        <end position="310"/>
    </location>
</feature>
<name>A0ABU9DRX3_9BACL</name>
<dbReference type="InterPro" id="IPR036259">
    <property type="entry name" value="MFS_trans_sf"/>
</dbReference>
<dbReference type="PROSITE" id="PS50850">
    <property type="entry name" value="MFS"/>
    <property type="match status" value="1"/>
</dbReference>
<dbReference type="PANTHER" id="PTHR23523:SF2">
    <property type="entry name" value="2-NITROIMIDAZOLE TRANSPORTER"/>
    <property type="match status" value="1"/>
</dbReference>
<evidence type="ECO:0000259" key="7">
    <source>
        <dbReference type="PROSITE" id="PS50850"/>
    </source>
</evidence>
<evidence type="ECO:0000313" key="8">
    <source>
        <dbReference type="EMBL" id="MEK8131630.1"/>
    </source>
</evidence>
<feature type="transmembrane region" description="Helical" evidence="6">
    <location>
        <begin position="265"/>
        <end position="283"/>
    </location>
</feature>
<evidence type="ECO:0000256" key="3">
    <source>
        <dbReference type="ARBA" id="ARBA00022692"/>
    </source>
</evidence>
<keyword evidence="9" id="KW-1185">Reference proteome</keyword>
<keyword evidence="5 6" id="KW-0472">Membrane</keyword>
<organism evidence="8 9">
    <name type="scientific">Paenibacillus filicis</name>
    <dbReference type="NCBI Taxonomy" id="669464"/>
    <lineage>
        <taxon>Bacteria</taxon>
        <taxon>Bacillati</taxon>
        <taxon>Bacillota</taxon>
        <taxon>Bacilli</taxon>
        <taxon>Bacillales</taxon>
        <taxon>Paenibacillaceae</taxon>
        <taxon>Paenibacillus</taxon>
    </lineage>
</organism>
<dbReference type="Proteomes" id="UP001469365">
    <property type="component" value="Unassembled WGS sequence"/>
</dbReference>
<evidence type="ECO:0000313" key="9">
    <source>
        <dbReference type="Proteomes" id="UP001469365"/>
    </source>
</evidence>
<dbReference type="InterPro" id="IPR020846">
    <property type="entry name" value="MFS_dom"/>
</dbReference>